<feature type="chain" id="PRO_5045419003" evidence="1">
    <location>
        <begin position="24"/>
        <end position="5574"/>
    </location>
</feature>
<dbReference type="InterPro" id="IPR005046">
    <property type="entry name" value="DUF285"/>
</dbReference>
<feature type="domain" description="MBG" evidence="2">
    <location>
        <begin position="4852"/>
        <end position="4924"/>
    </location>
</feature>
<feature type="domain" description="MBG" evidence="2">
    <location>
        <begin position="5325"/>
        <end position="5400"/>
    </location>
</feature>
<dbReference type="RefSeq" id="WP_379661128.1">
    <property type="nucleotide sequence ID" value="NZ_JBHUDG010000003.1"/>
</dbReference>
<name>A0ABW4I9Q1_9SPHI</name>
<evidence type="ECO:0000313" key="3">
    <source>
        <dbReference type="EMBL" id="MFD1628742.1"/>
    </source>
</evidence>
<dbReference type="Pfam" id="PF13585">
    <property type="entry name" value="CHU_C"/>
    <property type="match status" value="1"/>
</dbReference>
<protein>
    <submittedName>
        <fullName evidence="3">BspA family leucine-rich repeat surface protein</fullName>
    </submittedName>
</protein>
<dbReference type="NCBIfam" id="TIGR04131">
    <property type="entry name" value="Bac_Flav_CTERM"/>
    <property type="match status" value="1"/>
</dbReference>
<evidence type="ECO:0000259" key="2">
    <source>
        <dbReference type="Pfam" id="PF18676"/>
    </source>
</evidence>
<feature type="domain" description="MBG" evidence="2">
    <location>
        <begin position="4620"/>
        <end position="4686"/>
    </location>
</feature>
<feature type="domain" description="MBG" evidence="2">
    <location>
        <begin position="5011"/>
        <end position="5080"/>
    </location>
</feature>
<accession>A0ABW4I9Q1</accession>
<feature type="domain" description="MBG" evidence="2">
    <location>
        <begin position="4774"/>
        <end position="4845"/>
    </location>
</feature>
<dbReference type="Pfam" id="PF03382">
    <property type="entry name" value="DUF285"/>
    <property type="match status" value="17"/>
</dbReference>
<keyword evidence="4" id="KW-1185">Reference proteome</keyword>
<feature type="domain" description="MBG" evidence="2">
    <location>
        <begin position="5167"/>
        <end position="5239"/>
    </location>
</feature>
<comment type="caution">
    <text evidence="3">The sequence shown here is derived from an EMBL/GenBank/DDBJ whole genome shotgun (WGS) entry which is preliminary data.</text>
</comment>
<dbReference type="InterPro" id="IPR026341">
    <property type="entry name" value="T9SS_type_B"/>
</dbReference>
<proteinExistence type="predicted"/>
<evidence type="ECO:0000256" key="1">
    <source>
        <dbReference type="SAM" id="SignalP"/>
    </source>
</evidence>
<feature type="domain" description="MBG" evidence="2">
    <location>
        <begin position="4537"/>
        <end position="4608"/>
    </location>
</feature>
<dbReference type="SUPFAM" id="SSF141571">
    <property type="entry name" value="Pentapeptide repeat-like"/>
    <property type="match status" value="1"/>
</dbReference>
<feature type="domain" description="MBG" evidence="2">
    <location>
        <begin position="5087"/>
        <end position="5158"/>
    </location>
</feature>
<evidence type="ECO:0000313" key="4">
    <source>
        <dbReference type="Proteomes" id="UP001597118"/>
    </source>
</evidence>
<feature type="domain" description="MBG" evidence="2">
    <location>
        <begin position="4696"/>
        <end position="4767"/>
    </location>
</feature>
<sequence>MKKRILPFLYLLLLLAVKFNALAQNIVPGSADNFVTTWQVTSRDLGIIIPANTAEYTYNYQIYWEKTDDSNVYNRQTSLTGTAQIQFPSAGTYRVEIFGNFPHFYLGKEGDGNASKLSSVEQWGKMKWKSMNSTFKNAANLKYNAFDSPDLAEVKDLSWMFAGVGSFNSQLNNWDVSKVTDMNHMFYGCARFNNNSLNNWNVSQVTNMSYMFSGNIGFNQNLNSWNVSSVKDMSYMFEGAFVFNQPLDRWEVGNVTDMSSMFSDARNFNQNIGTWNVSKVTNMSRMFREAWQFNQVLNNWKVSNVTEMSSMFYYAKKFNSDISGWDVSKVTNMTSMFSHAPEFNQNVGNWNVSSVTSMNSMFDWAFVFNQPLENWDVSNVVDMTNMFRLARVFNKNLGNWDIRNVKLMGSMLDDCGMSMLNYDNTLIGWAKQADKTPSVSSRVNMGADGMRYCFSVAARNKLIQAHGWSIIGDTQNCTEIPIIKGDPNNFITTWTVGNEDKSITIPVTKIYSKDYNYHIYWEDVNNTAVNGMDAILTSSKKIDFPAPGTYRVEITGDFPQFSLIEYADEAPKLTSIEQWGTIKWESMEGAFNRAINMVSNASDKPDLSKVNNMKGMFLSAEKFNQDLNDWDVSSIINMHQLFFGAKEFNGKIDNWDVSRVTNMGGMFSGASLFNQPLDRWNVSAVTNMEGMFLNTKVFNQSLNSWNVSKVKNMSNMFNGAEIFNGQISDWDVSAVTNTVSMFVGARKFNQPLNQWKVGKVTNMGMMFFYAEAFNQDLNDWDVSKVTNMSSMFNSALKFNGKIDAWDVSSVNNMSNMFNTARVFNQDIGGWNVSNATNMSSMFSGAQSFNQDLKNWDVSKVTNMSYMLQWAPYNYSLGGWNVSSVTNMEKMLDVSGLSLENYDATLIGWASRSDLQSNVKLGAKRLKYCTAEEARNELINKWGWQVMEDEVGCPITPGSSKNFITTWTVSGTDLSIPLYKTSYLDYNYHLYWEKVDDPNIKGMEMDITEEKTLTFPTAGTYRLEIFGEYPHFYFEDNTPNALKLISIDQWGTNKWKSMLKTFQGAKNMEYKATDKPNLSVVENMNFMFYGAEMFNGNIGDWDVSKVTSMTSLFHGAIRFNTDLSNWKVSNVTKMGNMFTNASMFNGNISTWNVSKVTDMRFMFFGASVFNADVSDWDVSNVTNMGFMFNGASKFNINLSGWNVGKVTSMTNMFQMASLFDQPIGGWNVSNVTDMSAMFYNAEKFNQDLSTWNVSKVNKMVSMFAFTKVFNGNIKNWDVSNVTNMVNMFIAAEAFNQDISGWNVAKVTDMSSMFSEASAFNQNLGSWNISNVTIMKDMLNKSALSKDNYDATLIGWANRGGLKQNVKLGALDLVYCAGSQARETLVTNFQWNIVGDTQECLEIHGEDNFITTWQVSGSDLSITIPINPAYTTYNYHIYWEDALNSATNGVEANLTGSKTLTFPAAGTYRVEIAGDFPHFYLNNYSDAPKLLSVTQWGTGVWKSMEAAFYGAKNMKLNADDIPDLSEVSSMKEMFASATLFNGAIGGWNVSNVTNMHALFANAASFNGDISNWNVSSVTNMSNMFQGATVFNQSIGGWTVEKVTNMEAMFAKAKAFNKNIGSWNVSNVTNLKNMFSEATVFNQPLNNWNVAQVTNMSGMFNTALKFNQSLTDWKVNLVTDMSLMFAKTDDFNQDLSSWQTAALTDISGMFSQTRSFNGALNTWDVSAVTKMENVFNAATSFNKSVSAWNVANVSTMQAMFSGASNFDQSLATWDVRNVTNMAGMLDNSHLSRENYDATLTGWVRDNFVLKQNVPLGAAGLTFCEGGLSRSKLINDFGWVITGDSEDCPIVPGSTDNFITTWVVDNSDLTALVPVNPAHTYNYVVRWEKVGDASQTSVSMNITGDELLTFPSAGTYKVEIVGTFPQFYLNNNTSHKSKLVSIDQWGKSQWKAMNNSFYGASNLEYRATDIPDLSAVQDMSGMFRDNTIFNGNIGNWNVAAATNMNAMFKGATSFNQDIKNWDVSNVTNMGAMFENAELFNKDLADWSVAKVTTMNAMFQGARAFNGNIGNTWDVAEVVDMGAMFANAIVFNQSLGNWNISKVTNMQNMLDYSALSKANYDATLIGWASQPTLNNNVKLGAEGLTYCLGRNAHTDLENNYQWVISGDTENCPITPGTTENFVTTWRVSGTDLTVTIPTHTSSNYNYSIYWEKIGDQQVNGIKTDITGDGQLTFPSSGDYKVEIFGDFPQIDMGKAAYTDHSKLISINQWGTNKWKSMLKAFYGAVNMTYNASDNPDLAEVKSISEMFSGASSFNGAIGNWDVSNVEEMAMVFKDATQFNQSLSNWNVSNVKGMNYMFQGATSFNQDLDSWQVSNKMESMGGMFQGATSFNGLVQGWDVSNVKDMMYMFKDATSFNKDLDTWNITSKMHTINNMFEGATGFNGQLGAWNISAVTNLAEMFKNATSFNQDLNHWVTTGTKGTMKGVFEGATSFNGMLSNWDVSGVTEMGSMFKSAGAFNQSLANWNVSKVSSMNAMLDNSGLSKENYDATLVGWGSRTDLRQGVNLGAAGLLYCAGTTARNKLITQFKWVITGDTEDCIQPGNTDYFVTTWNIPASDLTVTIPVNNAGVFNYHISWQDVNTSTVNGKVTNLKDTYVINFPAAGTYKVEIAGDFPHFAIDSNHDGYKLVSVDQWGVNQWLSMKEAFKGASNMTLTATDKPDLSTVKDMSGMFSGASSFNGDIGSWNVSSVENMNHLFSGATQFNQNIANWDVSNVIDMSYMFQKATAFNQNLPWAGKTAKVTNMAYMFAEATSFNGIIDNWNVSTVNNMSHMFQKASAFNQSLTWNAGSVTNMSYMFSEATAFNGNIGNWDVSAVEDMSYMFQKAIAFNQNLAWNTSKVTNMASMFSEATLFNQDIGTWDVSKVQNMSNMFYRAGAFNGNIGEWKGKVANVKNMAGMFNEASLFNQTLADWDVSKVTDMKKMFSEATSFNQNVSGWNVNNVTEMDQMFRQATSFNQSLGNWNVRNVRSMDGMLDYADLSIANYEATLQGWVALGNLKHNVVLGAEGLKYCRAEVHRETLKNTYSWQILGDIQSCTDNFVTTWQIPAGNLSLTIPVNSAYTYNYDIYWEKVGDLNINGRMPANQGAATITFPSAGDYRVGIIGAFPHFYLNGNADADKLKSIDQWGTIEWNSMNNAFKGAVNMVYKATDKPDLSDVVDMSGMFQDAKAFNGDIASWNVSNIDNMSAMFAGALAFNRSLSNWDVTKVKDMSGMFQNATLFNQTLAWGNKTGVVTHMNNMFSGASAFNKPVSGWDVSKVENMSGMFQHATSFDQELDSWSVAAVKDMTDMFSGASSFNHALNGWNVSAVKNMSGMFQDATSFNQSLSNWNVTVVTHMTNMFSDAVSFNQSLGMWQIVATTDMSGMLDRSALSLANYDATLSGWKSFNDSQTTPITGITLGAAGLDYCSAKLDRDVLVDNNTGGYNWTINGDKESCNMRFITTWTVAAGDTKITVPANTSDYTYSYSINWEDVSNPSNQGAIANATGAELIDFVNPGTYRVEIHGTFPHFYLNGHADAPKLVSIDQWGESDWKSMKNAFKGAVNMTYNTIDIPDLSGVTDMSGMFAGASSFNGAIGGWDVSDAKDMTSMFEGASSFNQNLNSWNVLQVENMSAMFKGATAFNGIIGNWKVNNVTDMSAMFNGAKAFNRALGNWTVDKVTTLESTFAGAETFNQDLSSWRTPVAITLKDMFSGAKLFNHPVKDWDVALVNNMEGMFNHAEAFNQSLATWSVAAVTDMANMLSHSGLSMANYDATLIGWASQSLKPNVALGADGLQYCQSAEQRTILMGSPLSWNITGDTEGCSTNFVTTWTVNAADLNITIPANTADYTYNYSVYWEKTDDVNSKGSVNDAEDAVVLTFPAAGTYKVSISGEYPHFYLNNVQSNAAKLSSIEQWGNIQWKSMHKAFQGAKNMVYGTATTIGAPDLSLVKDMSFMFAGASKFNGSIGSWNVSAVEDMNNMFNGARLFNQPLNNWDVSQVKNMCFMFNSAAAFNQDLAWGVKTAHVTNMSSMFYDAVAFNGNIENWDVSNVLSMDGMFQGASAFNRDLDSWNVSKVKNMSEMFSKATAFNGQIKNWVVSAVENMDAMFSEASAFNQDISGWDVGNVIDMDHMFSKATSFNQSLGNWNVGKVLDMEGMLDYSALSMANYDATLIGWATKTLKNGVILGAEGLKYCQSENDRTAIMTNFSWTIKGDSKGCADNFITTWKVDAGNSTITIPVSANASYTYNYDIYWENTGNTSQKGIVNDVQGNGVITVPAPGTYKVSITGEFPAIYLNGGTEAANLLSIDQWGTIKWQTMESAFKGASDMEYAATDKPDLAQVKNMSAMFSGATSFNGSIDGWNVAQVQNMSDMFNGATLFDQELNSWNVSNVTNMSNMFKAAGSFNGNIKNWRVNKVANMAQMFADAIKFNQSLASWNISNVSDMTGMLDRTALSMDNYDNTLIGWGALSSVKRNVILGADQLNYCRGQVARAMLISAFSWDIVGDNQNCPELVITAVAGNKIYGQDDPELAYNATGFVNGEDESILNGALGRVAGENVATYPINLGTLTAPNYNITFNTADFTINPAGLKVVVTPGQTKVYGTSDPIYKYSVTGFVKGENESLMQGQLTRAAGNNVGDYNIEIGTLQANNYTISEYTGAIFKITPAPLKIVANPGQFKTYGQTDPVLTYTSTGLIPGDDPNDASVISGALSRVQGEAVRKYAINKGTLVAPNYSISFTGSDFEIKPAGLIVTVDPNQKKMYGKADPVLSYTATGFVLGEDKTVLKGALKRTTGEIVGLYPVNQGTLAADNYTITFHTDNFEITKAGLEVVADPNQSKVYGENDPDEYTYVATGFVRGDNYNVLTGKLGRVTGNNVGSYDINQGTLDAANYDINFTKDVFEITPAELTVIATEGQHKTYGDTDPVFVYTASGFVAGENQSVITGSLSRVSGEAVRVYAITQGSLTAPNYTINYIEAGFEIKAKELIVDAKPGQSKVYGTADPVLDYDVTNFAFNEDKTIMRGALSRLEGEERGMYPMNRGTLSAPNYTIKFNSADFEITPATLTVTPKAGQHKIYGNPDPELMYDITGFVTADDASIVEGALSRKSGENVGNYPITIGTLSAPNYVLTVLNEVFSIQTKELKIIADSGQHKTYGDQPDPELTYTTEGLVWGDRLTGELARQSGENVGKYDIERGTLDLANNSSNYLVQFVGNKFTINPALLTITPEANQQKVYGERDPIELLYTADGFKNGEDLWIMTGTLARASGEQVGLYKITQGTLSSGSNYTMQLKDEDFEIKKAILRVKAKDVEVCQDEPLPLTYEIESADWVNGDNESVLTAKPKVSGPSTGSSVAGVFDLEVHSAAADNYDFNYQKGRLEVYAAPQPTIVKVSEAEPVVGSVVILKAGGNANSTYEWTWEGGTGVATDEEVSILVSKPEITVSLTETTANGCSATVTYLIKARGGIEILVPNNFITPNGDGKNDVWIVKNLQYFSNTYLTIIDRSGKKVYETPNYQSDWGGVSSSGEILGEGTYYYLLEVEGHVLKGFITIIR</sequence>
<dbReference type="NCBIfam" id="TIGR02167">
    <property type="entry name" value="Liste_lipo_26"/>
    <property type="match status" value="17"/>
</dbReference>
<organism evidence="3 4">
    <name type="scientific">Pseudopedobacter beijingensis</name>
    <dbReference type="NCBI Taxonomy" id="1207056"/>
    <lineage>
        <taxon>Bacteria</taxon>
        <taxon>Pseudomonadati</taxon>
        <taxon>Bacteroidota</taxon>
        <taxon>Sphingobacteriia</taxon>
        <taxon>Sphingobacteriales</taxon>
        <taxon>Sphingobacteriaceae</taxon>
        <taxon>Pseudopedobacter</taxon>
    </lineage>
</organism>
<reference evidence="4" key="1">
    <citation type="journal article" date="2019" name="Int. J. Syst. Evol. Microbiol.">
        <title>The Global Catalogue of Microorganisms (GCM) 10K type strain sequencing project: providing services to taxonomists for standard genome sequencing and annotation.</title>
        <authorList>
            <consortium name="The Broad Institute Genomics Platform"/>
            <consortium name="The Broad Institute Genome Sequencing Center for Infectious Disease"/>
            <person name="Wu L."/>
            <person name="Ma J."/>
        </authorList>
    </citation>
    <scope>NUCLEOTIDE SEQUENCE [LARGE SCALE GENOMIC DNA]</scope>
    <source>
        <strain evidence="4">CCUG 53762</strain>
    </source>
</reference>
<dbReference type="EMBL" id="JBHUDG010000003">
    <property type="protein sequence ID" value="MFD1628742.1"/>
    <property type="molecule type" value="Genomic_DNA"/>
</dbReference>
<keyword evidence="1" id="KW-0732">Signal</keyword>
<dbReference type="InterPro" id="IPR041286">
    <property type="entry name" value="MBG_2"/>
</dbReference>
<feature type="signal peptide" evidence="1">
    <location>
        <begin position="1"/>
        <end position="23"/>
    </location>
</feature>
<gene>
    <name evidence="3" type="ORF">ACFSAH_02575</name>
</gene>
<feature type="domain" description="MBG" evidence="2">
    <location>
        <begin position="5245"/>
        <end position="5318"/>
    </location>
</feature>
<feature type="domain" description="MBG" evidence="2">
    <location>
        <begin position="4931"/>
        <end position="5001"/>
    </location>
</feature>
<dbReference type="Pfam" id="PF18676">
    <property type="entry name" value="MBG_2"/>
    <property type="match status" value="11"/>
</dbReference>
<dbReference type="Proteomes" id="UP001597118">
    <property type="component" value="Unassembled WGS sequence"/>
</dbReference>
<dbReference type="InterPro" id="IPR011889">
    <property type="entry name" value="Liste_lipo_26"/>
</dbReference>